<name>A0ABQ2FG49_9DEIO</name>
<dbReference type="RefSeq" id="WP_189068099.1">
    <property type="nucleotide sequence ID" value="NZ_BMPE01000002.1"/>
</dbReference>
<evidence type="ECO:0008006" key="4">
    <source>
        <dbReference type="Google" id="ProtNLM"/>
    </source>
</evidence>
<evidence type="ECO:0000256" key="1">
    <source>
        <dbReference type="SAM" id="Phobius"/>
    </source>
</evidence>
<accession>A0ABQ2FG49</accession>
<proteinExistence type="predicted"/>
<feature type="transmembrane region" description="Helical" evidence="1">
    <location>
        <begin position="262"/>
        <end position="283"/>
    </location>
</feature>
<keyword evidence="1" id="KW-1133">Transmembrane helix</keyword>
<keyword evidence="1" id="KW-0812">Transmembrane</keyword>
<feature type="transmembrane region" description="Helical" evidence="1">
    <location>
        <begin position="295"/>
        <end position="315"/>
    </location>
</feature>
<protein>
    <recommendedName>
        <fullName evidence="4">Polymer-forming cytoskeletal protein</fullName>
    </recommendedName>
</protein>
<comment type="caution">
    <text evidence="2">The sequence shown here is derived from an EMBL/GenBank/DDBJ whole genome shotgun (WGS) entry which is preliminary data.</text>
</comment>
<feature type="transmembrane region" description="Helical" evidence="1">
    <location>
        <begin position="415"/>
        <end position="440"/>
    </location>
</feature>
<keyword evidence="1" id="KW-0472">Membrane</keyword>
<keyword evidence="3" id="KW-1185">Reference proteome</keyword>
<dbReference type="Proteomes" id="UP000604341">
    <property type="component" value="Unassembled WGS sequence"/>
</dbReference>
<dbReference type="EMBL" id="BMPE01000002">
    <property type="protein sequence ID" value="GGK95110.1"/>
    <property type="molecule type" value="Genomic_DNA"/>
</dbReference>
<gene>
    <name evidence="2" type="ORF">GCM10010844_12000</name>
</gene>
<sequence length="564" mass="56413">MGVETLQPGDGRAWLELLHREADGELTPAEAERLRALPPQEVQWQRARLARVPLALRAAPGPPGSVAAAVAREVFISARLVSPALPGSVAAAVAAEVALDTQLAGSAAFLPSSPPRSVAAAVVRDVRLDQALARMPELPRSVAAATAREVRLGAQLTAPPLPRSVAAAVVQDLRLQEALAQGAPPTPKLPGSVAAAVASRVRHTPPDLLSPAPAAAAALIGNRPRNPAPLIMVVSLLVALTVLAVSSAWPNLAAGALVLQTLLAQVSPLAGVGLLLLLLTSAAVTWRPAPVAQRFGGLAFAVSAALTLPALYGVVTHGSVTFGRDVVVHGTVPGNVIAAGGNVRLASDARVQGEVVTLLGDIRREAGATVGGNVTALLGQVPGDGAARQIQAPSGLGAVTAAAFRPVLGWLGGAAWPQVFVGLTGGALLLLFVSGLAPLLARRQRHAPVRTLALGVLSLAALLGPAGGLALAGLLGPALLAAALAVLLIAVGLSVSAYDAGRTLAYRAHLPVPDAVGALVGLSAVAASLSLPPLAFALALVGGTWGAGTLLLSRSAGSPELQTA</sequence>
<evidence type="ECO:0000313" key="3">
    <source>
        <dbReference type="Proteomes" id="UP000604341"/>
    </source>
</evidence>
<evidence type="ECO:0000313" key="2">
    <source>
        <dbReference type="EMBL" id="GGK95110.1"/>
    </source>
</evidence>
<organism evidence="2 3">
    <name type="scientific">Deinococcus radiotolerans</name>
    <dbReference type="NCBI Taxonomy" id="1309407"/>
    <lineage>
        <taxon>Bacteria</taxon>
        <taxon>Thermotogati</taxon>
        <taxon>Deinococcota</taxon>
        <taxon>Deinococci</taxon>
        <taxon>Deinococcales</taxon>
        <taxon>Deinococcaceae</taxon>
        <taxon>Deinococcus</taxon>
    </lineage>
</organism>
<feature type="transmembrane region" description="Helical" evidence="1">
    <location>
        <begin position="452"/>
        <end position="472"/>
    </location>
</feature>
<reference evidence="3" key="1">
    <citation type="journal article" date="2019" name="Int. J. Syst. Evol. Microbiol.">
        <title>The Global Catalogue of Microorganisms (GCM) 10K type strain sequencing project: providing services to taxonomists for standard genome sequencing and annotation.</title>
        <authorList>
            <consortium name="The Broad Institute Genomics Platform"/>
            <consortium name="The Broad Institute Genome Sequencing Center for Infectious Disease"/>
            <person name="Wu L."/>
            <person name="Ma J."/>
        </authorList>
    </citation>
    <scope>NUCLEOTIDE SEQUENCE [LARGE SCALE GENOMIC DNA]</scope>
    <source>
        <strain evidence="3">JCM 19173</strain>
    </source>
</reference>
<feature type="transmembrane region" description="Helical" evidence="1">
    <location>
        <begin position="230"/>
        <end position="250"/>
    </location>
</feature>
<feature type="transmembrane region" description="Helical" evidence="1">
    <location>
        <begin position="478"/>
        <end position="498"/>
    </location>
</feature>